<name>A0A370HXG5_9NOCA</name>
<dbReference type="Pfam" id="PF17765">
    <property type="entry name" value="MLTR_LBD"/>
    <property type="match status" value="1"/>
</dbReference>
<evidence type="ECO:0000313" key="3">
    <source>
        <dbReference type="Proteomes" id="UP000254869"/>
    </source>
</evidence>
<dbReference type="Gene3D" id="1.10.260.40">
    <property type="entry name" value="lambda repressor-like DNA-binding domains"/>
    <property type="match status" value="1"/>
</dbReference>
<keyword evidence="3" id="KW-1185">Reference proteome</keyword>
<accession>A0A370HXG5</accession>
<organism evidence="2 3">
    <name type="scientific">Nocardia pseudobrasiliensis</name>
    <dbReference type="NCBI Taxonomy" id="45979"/>
    <lineage>
        <taxon>Bacteria</taxon>
        <taxon>Bacillati</taxon>
        <taxon>Actinomycetota</taxon>
        <taxon>Actinomycetes</taxon>
        <taxon>Mycobacteriales</taxon>
        <taxon>Nocardiaceae</taxon>
        <taxon>Nocardia</taxon>
    </lineage>
</organism>
<dbReference type="InterPro" id="IPR010982">
    <property type="entry name" value="Lambda_DNA-bd_dom_sf"/>
</dbReference>
<dbReference type="Pfam" id="PF01381">
    <property type="entry name" value="HTH_3"/>
    <property type="match status" value="1"/>
</dbReference>
<dbReference type="InterPro" id="IPR041413">
    <property type="entry name" value="MLTR_LBD"/>
</dbReference>
<dbReference type="EMBL" id="QQBC01000011">
    <property type="protein sequence ID" value="RDI63202.1"/>
    <property type="molecule type" value="Genomic_DNA"/>
</dbReference>
<dbReference type="InterPro" id="IPR001387">
    <property type="entry name" value="Cro/C1-type_HTH"/>
</dbReference>
<evidence type="ECO:0000259" key="1">
    <source>
        <dbReference type="PROSITE" id="PS50943"/>
    </source>
</evidence>
<dbReference type="RefSeq" id="WP_068002253.1">
    <property type="nucleotide sequence ID" value="NZ_QQBC01000011.1"/>
</dbReference>
<protein>
    <submittedName>
        <fullName evidence="2">Transcriptional regulator with XRE-family HTH domain</fullName>
    </submittedName>
</protein>
<dbReference type="PROSITE" id="PS50943">
    <property type="entry name" value="HTH_CROC1"/>
    <property type="match status" value="1"/>
</dbReference>
<dbReference type="Gene3D" id="3.30.450.180">
    <property type="match status" value="1"/>
</dbReference>
<dbReference type="PANTHER" id="PTHR35010">
    <property type="entry name" value="BLL4672 PROTEIN-RELATED"/>
    <property type="match status" value="1"/>
</dbReference>
<dbReference type="PANTHER" id="PTHR35010:SF2">
    <property type="entry name" value="BLL4672 PROTEIN"/>
    <property type="match status" value="1"/>
</dbReference>
<dbReference type="STRING" id="1210086.GCA_001613105_05007"/>
<dbReference type="CDD" id="cd00093">
    <property type="entry name" value="HTH_XRE"/>
    <property type="match status" value="1"/>
</dbReference>
<comment type="caution">
    <text evidence="2">The sequence shown here is derived from an EMBL/GenBank/DDBJ whole genome shotgun (WGS) entry which is preliminary data.</text>
</comment>
<gene>
    <name evidence="2" type="ORF">DFR76_111220</name>
</gene>
<evidence type="ECO:0000313" key="2">
    <source>
        <dbReference type="EMBL" id="RDI63202.1"/>
    </source>
</evidence>
<feature type="domain" description="HTH cro/C1-type" evidence="1">
    <location>
        <begin position="11"/>
        <end position="65"/>
    </location>
</feature>
<sequence length="236" mass="26334">MSSVRNLGSYVRELRINANLKQSELAAMVGISEETLSAIERNKRPLTQSVLGSLLNALGLEPTRARALTSLYANTQLPDYEEPTAHEMSALEAISAPAFYQDMRTYRTLAANAAARRHLPGLTPGKSVVEWLLLDPSPRQMIAEWEMLAHTFVYSLRVMAAGLLDPVAFESLVRSCSQAPEWETMWNNQIEEVAPVPVVTHIDPATGKRQQYHITSLTLQYPRSGWWLWMVSPAAS</sequence>
<dbReference type="AlphaFoldDB" id="A0A370HXG5"/>
<proteinExistence type="predicted"/>
<reference evidence="2 3" key="1">
    <citation type="submission" date="2018-07" db="EMBL/GenBank/DDBJ databases">
        <title>Genomic Encyclopedia of Type Strains, Phase IV (KMG-IV): sequencing the most valuable type-strain genomes for metagenomic binning, comparative biology and taxonomic classification.</title>
        <authorList>
            <person name="Goeker M."/>
        </authorList>
    </citation>
    <scope>NUCLEOTIDE SEQUENCE [LARGE SCALE GENOMIC DNA]</scope>
    <source>
        <strain evidence="2 3">DSM 44290</strain>
    </source>
</reference>
<dbReference type="GO" id="GO:0003677">
    <property type="term" value="F:DNA binding"/>
    <property type="evidence" value="ECO:0007669"/>
    <property type="project" value="InterPro"/>
</dbReference>
<dbReference type="SUPFAM" id="SSF47413">
    <property type="entry name" value="lambda repressor-like DNA-binding domains"/>
    <property type="match status" value="1"/>
</dbReference>
<dbReference type="Proteomes" id="UP000254869">
    <property type="component" value="Unassembled WGS sequence"/>
</dbReference>
<dbReference type="SMART" id="SM00530">
    <property type="entry name" value="HTH_XRE"/>
    <property type="match status" value="1"/>
</dbReference>